<evidence type="ECO:0000256" key="8">
    <source>
        <dbReference type="ARBA" id="ARBA00023274"/>
    </source>
</evidence>
<evidence type="ECO:0000313" key="13">
    <source>
        <dbReference type="Proteomes" id="UP000192596"/>
    </source>
</evidence>
<feature type="compositionally biased region" description="Basic and acidic residues" evidence="11">
    <location>
        <begin position="180"/>
        <end position="189"/>
    </location>
</feature>
<dbReference type="GO" id="GO:0005730">
    <property type="term" value="C:nucleolus"/>
    <property type="evidence" value="ECO:0007669"/>
    <property type="project" value="UniProtKB-SubCell"/>
</dbReference>
<dbReference type="InParanoid" id="A0A1V8SHJ1"/>
<keyword evidence="8 10" id="KW-0687">Ribonucleoprotein</keyword>
<evidence type="ECO:0000313" key="12">
    <source>
        <dbReference type="EMBL" id="OQN98321.1"/>
    </source>
</evidence>
<dbReference type="GO" id="GO:0030686">
    <property type="term" value="C:90S preribosome"/>
    <property type="evidence" value="ECO:0007669"/>
    <property type="project" value="TreeGrafter"/>
</dbReference>
<feature type="compositionally biased region" description="Basic and acidic residues" evidence="11">
    <location>
        <begin position="106"/>
        <end position="131"/>
    </location>
</feature>
<feature type="compositionally biased region" description="Basic and acidic residues" evidence="11">
    <location>
        <begin position="248"/>
        <end position="274"/>
    </location>
</feature>
<comment type="subcellular location">
    <subcellularLocation>
        <location evidence="1 10">Nucleus</location>
        <location evidence="1 10">Nucleolus</location>
    </subcellularLocation>
</comment>
<comment type="similarity">
    <text evidence="2 10">Belongs to the RRP36 family.</text>
</comment>
<evidence type="ECO:0000256" key="11">
    <source>
        <dbReference type="SAM" id="MobiDB-lite"/>
    </source>
</evidence>
<name>A0A1V8SHJ1_9PEZI</name>
<evidence type="ECO:0000256" key="10">
    <source>
        <dbReference type="RuleBase" id="RU368027"/>
    </source>
</evidence>
<dbReference type="Pfam" id="PF06102">
    <property type="entry name" value="RRP36"/>
    <property type="match status" value="1"/>
</dbReference>
<dbReference type="STRING" id="1507870.A0A1V8SHJ1"/>
<dbReference type="FunCoup" id="A0A1V8SHJ1">
    <property type="interactions" value="1011"/>
</dbReference>
<keyword evidence="6" id="KW-0175">Coiled coil</keyword>
<reference evidence="13" key="1">
    <citation type="submission" date="2017-03" db="EMBL/GenBank/DDBJ databases">
        <title>Genomes of endolithic fungi from Antarctica.</title>
        <authorList>
            <person name="Coleine C."/>
            <person name="Masonjones S."/>
            <person name="Stajich J.E."/>
        </authorList>
    </citation>
    <scope>NUCLEOTIDE SEQUENCE [LARGE SCALE GENOMIC DNA]</scope>
    <source>
        <strain evidence="13">CCFEE 5527</strain>
    </source>
</reference>
<comment type="caution">
    <text evidence="12">The sequence shown here is derived from an EMBL/GenBank/DDBJ whole genome shotgun (WGS) entry which is preliminary data.</text>
</comment>
<evidence type="ECO:0000256" key="9">
    <source>
        <dbReference type="ARBA" id="ARBA00025053"/>
    </source>
</evidence>
<sequence length="330" mass="37179">MAPSRVLLTRNVRPIDVREDEETGSLDGDSVDGVALSQDGGDLSDGSDDNEADGGVSEERSDTEVQLGSVSFGALKQAQDSLARKRKRGSDETDEQNGKLAVLRARLRELREKKGLAVKASESKIRVKGTDVGDDGLDDNSQSDSAPSEVDAPTARSKHAPMAQSSKHQVTRKRQVIDLPNRRLRDPRFDALNAHAQHPGDNTEKAYSFLRDYQTSEIADLKAVLKSTADPDAKDKLKTTIGAMENRLRSKAAKEREQEVIRQHRREEKTKVEQGKTPYYLKRAELKERVQVKRFEGMKGKEREKVVEKKRKREDQREKRRMPRARRVDV</sequence>
<evidence type="ECO:0000256" key="6">
    <source>
        <dbReference type="ARBA" id="ARBA00023054"/>
    </source>
</evidence>
<dbReference type="GO" id="GO:0000462">
    <property type="term" value="P:maturation of SSU-rRNA from tricistronic rRNA transcript (SSU-rRNA, 5.8S rRNA, LSU-rRNA)"/>
    <property type="evidence" value="ECO:0007669"/>
    <property type="project" value="TreeGrafter"/>
</dbReference>
<dbReference type="PANTHER" id="PTHR21738">
    <property type="entry name" value="RIBOSOMAL RNA PROCESSING PROTEIN 36 HOMOLOG"/>
    <property type="match status" value="1"/>
</dbReference>
<dbReference type="Proteomes" id="UP000192596">
    <property type="component" value="Unassembled WGS sequence"/>
</dbReference>
<feature type="region of interest" description="Disordered" evidence="11">
    <location>
        <begin position="1"/>
        <end position="205"/>
    </location>
</feature>
<protein>
    <recommendedName>
        <fullName evidence="10">rRNA biogenesis protein RRP36</fullName>
    </recommendedName>
</protein>
<dbReference type="EMBL" id="NAJO01000047">
    <property type="protein sequence ID" value="OQN98321.1"/>
    <property type="molecule type" value="Genomic_DNA"/>
</dbReference>
<dbReference type="OrthoDB" id="448446at2759"/>
<feature type="compositionally biased region" description="Basic residues" evidence="11">
    <location>
        <begin position="319"/>
        <end position="330"/>
    </location>
</feature>
<dbReference type="AlphaFoldDB" id="A0A1V8SHJ1"/>
<comment type="function">
    <text evidence="9 10">Component of the 90S pre-ribosome involved in the maturation of rRNAs. Required for early cleavages of the pre-RNAs in the 40S ribosomal subunit maturation pathway.</text>
</comment>
<gene>
    <name evidence="12" type="ORF">B0A48_15600</name>
</gene>
<accession>A0A1V8SHJ1</accession>
<feature type="compositionally biased region" description="Basic and acidic residues" evidence="11">
    <location>
        <begin position="295"/>
        <end position="318"/>
    </location>
</feature>
<evidence type="ECO:0000256" key="2">
    <source>
        <dbReference type="ARBA" id="ARBA00009418"/>
    </source>
</evidence>
<evidence type="ECO:0000256" key="7">
    <source>
        <dbReference type="ARBA" id="ARBA00023242"/>
    </source>
</evidence>
<dbReference type="PANTHER" id="PTHR21738:SF0">
    <property type="entry name" value="RIBOSOMAL RNA PROCESSING PROTEIN 36 HOMOLOG"/>
    <property type="match status" value="1"/>
</dbReference>
<evidence type="ECO:0000256" key="4">
    <source>
        <dbReference type="ARBA" id="ARBA00022517"/>
    </source>
</evidence>
<evidence type="ECO:0000256" key="5">
    <source>
        <dbReference type="ARBA" id="ARBA00022552"/>
    </source>
</evidence>
<feature type="region of interest" description="Disordered" evidence="11">
    <location>
        <begin position="248"/>
        <end position="275"/>
    </location>
</feature>
<keyword evidence="4 10" id="KW-0690">Ribosome biogenesis</keyword>
<keyword evidence="13" id="KW-1185">Reference proteome</keyword>
<evidence type="ECO:0000256" key="3">
    <source>
        <dbReference type="ARBA" id="ARBA00011167"/>
    </source>
</evidence>
<proteinExistence type="inferred from homology"/>
<evidence type="ECO:0000256" key="1">
    <source>
        <dbReference type="ARBA" id="ARBA00004604"/>
    </source>
</evidence>
<feature type="region of interest" description="Disordered" evidence="11">
    <location>
        <begin position="295"/>
        <end position="330"/>
    </location>
</feature>
<keyword evidence="7 10" id="KW-0539">Nucleus</keyword>
<keyword evidence="5 10" id="KW-0698">rRNA processing</keyword>
<organism evidence="12 13">
    <name type="scientific">Cryoendolithus antarcticus</name>
    <dbReference type="NCBI Taxonomy" id="1507870"/>
    <lineage>
        <taxon>Eukaryota</taxon>
        <taxon>Fungi</taxon>
        <taxon>Dikarya</taxon>
        <taxon>Ascomycota</taxon>
        <taxon>Pezizomycotina</taxon>
        <taxon>Dothideomycetes</taxon>
        <taxon>Dothideomycetidae</taxon>
        <taxon>Cladosporiales</taxon>
        <taxon>Cladosporiaceae</taxon>
        <taxon>Cryoendolithus</taxon>
    </lineage>
</organism>
<dbReference type="InterPro" id="IPR009292">
    <property type="entry name" value="RRP36"/>
</dbReference>
<comment type="subunit">
    <text evidence="3 10">Associates with 90S and pre-40S pre-ribosomal particles.</text>
</comment>